<feature type="region of interest" description="Disordered" evidence="1">
    <location>
        <begin position="1"/>
        <end position="20"/>
    </location>
</feature>
<sequence>MAKKKNRSVPTPAAKEQPATLKDLLGADVIGKLKEQAASLQQEEDQRKEAARLQKEQERKQKQKQKELDNNFEHLLNSSNMDWHKFK</sequence>
<dbReference type="EMBL" id="JAGGKG010000015">
    <property type="protein sequence ID" value="MBP1906433.1"/>
    <property type="molecule type" value="Genomic_DNA"/>
</dbReference>
<name>A0ABS4FVP9_9BACL</name>
<feature type="region of interest" description="Disordered" evidence="1">
    <location>
        <begin position="39"/>
        <end position="87"/>
    </location>
</feature>
<dbReference type="Proteomes" id="UP001519272">
    <property type="component" value="Unassembled WGS sequence"/>
</dbReference>
<dbReference type="RefSeq" id="WP_210090032.1">
    <property type="nucleotide sequence ID" value="NZ_JAGGKG010000015.1"/>
</dbReference>
<keyword evidence="3" id="KW-1185">Reference proteome</keyword>
<evidence type="ECO:0000256" key="1">
    <source>
        <dbReference type="SAM" id="MobiDB-lite"/>
    </source>
</evidence>
<evidence type="ECO:0000313" key="2">
    <source>
        <dbReference type="EMBL" id="MBP1906433.1"/>
    </source>
</evidence>
<feature type="compositionally biased region" description="Basic and acidic residues" evidence="1">
    <location>
        <begin position="44"/>
        <end position="72"/>
    </location>
</feature>
<gene>
    <name evidence="2" type="ORF">J2Z32_003083</name>
</gene>
<dbReference type="Pfam" id="PF13025">
    <property type="entry name" value="DUF3886"/>
    <property type="match status" value="1"/>
</dbReference>
<accession>A0ABS4FVP9</accession>
<reference evidence="2 3" key="1">
    <citation type="submission" date="2021-03" db="EMBL/GenBank/DDBJ databases">
        <title>Genomic Encyclopedia of Type Strains, Phase IV (KMG-IV): sequencing the most valuable type-strain genomes for metagenomic binning, comparative biology and taxonomic classification.</title>
        <authorList>
            <person name="Goeker M."/>
        </authorList>
    </citation>
    <scope>NUCLEOTIDE SEQUENCE [LARGE SCALE GENOMIC DNA]</scope>
    <source>
        <strain evidence="2 3">DSM 14349</strain>
    </source>
</reference>
<dbReference type="InterPro" id="IPR024980">
    <property type="entry name" value="DUF3886"/>
</dbReference>
<comment type="caution">
    <text evidence="2">The sequence shown here is derived from an EMBL/GenBank/DDBJ whole genome shotgun (WGS) entry which is preliminary data.</text>
</comment>
<organism evidence="2 3">
    <name type="scientific">Paenibacillus turicensis</name>
    <dbReference type="NCBI Taxonomy" id="160487"/>
    <lineage>
        <taxon>Bacteria</taxon>
        <taxon>Bacillati</taxon>
        <taxon>Bacillota</taxon>
        <taxon>Bacilli</taxon>
        <taxon>Bacillales</taxon>
        <taxon>Paenibacillaceae</taxon>
        <taxon>Paenibacillus</taxon>
    </lineage>
</organism>
<evidence type="ECO:0000313" key="3">
    <source>
        <dbReference type="Proteomes" id="UP001519272"/>
    </source>
</evidence>
<protein>
    <submittedName>
        <fullName evidence="2">Sec-independent protein translocase protein TatA</fullName>
    </submittedName>
</protein>
<proteinExistence type="predicted"/>